<keyword evidence="2 9" id="KW-0812">Transmembrane</keyword>
<evidence type="ECO:0000256" key="5">
    <source>
        <dbReference type="ARBA" id="ARBA00022989"/>
    </source>
</evidence>
<gene>
    <name evidence="11" type="ORF">EG68_00926</name>
</gene>
<dbReference type="OrthoDB" id="6252479at2759"/>
<dbReference type="GO" id="GO:0005886">
    <property type="term" value="C:plasma membrane"/>
    <property type="evidence" value="ECO:0007669"/>
    <property type="project" value="InterPro"/>
</dbReference>
<feature type="domain" description="Cadherin" evidence="10">
    <location>
        <begin position="406"/>
        <end position="536"/>
    </location>
</feature>
<keyword evidence="12" id="KW-1185">Reference proteome</keyword>
<dbReference type="EMBL" id="JTDE01000267">
    <property type="protein sequence ID" value="KAF7261760.1"/>
    <property type="molecule type" value="Genomic_DNA"/>
</dbReference>
<dbReference type="Gene3D" id="2.60.40.60">
    <property type="entry name" value="Cadherins"/>
    <property type="match status" value="7"/>
</dbReference>
<evidence type="ECO:0000313" key="11">
    <source>
        <dbReference type="EMBL" id="KAF7261760.1"/>
    </source>
</evidence>
<evidence type="ECO:0000256" key="9">
    <source>
        <dbReference type="SAM" id="Phobius"/>
    </source>
</evidence>
<dbReference type="Pfam" id="PF00028">
    <property type="entry name" value="Cadherin"/>
    <property type="match status" value="4"/>
</dbReference>
<dbReference type="PANTHER" id="PTHR24028:SF146">
    <property type="entry name" value="CADHERIN 96CB, ISOFORM D-RELATED"/>
    <property type="match status" value="1"/>
</dbReference>
<keyword evidence="3" id="KW-0677">Repeat</keyword>
<dbReference type="SMART" id="SM00112">
    <property type="entry name" value="CA"/>
    <property type="match status" value="6"/>
</dbReference>
<comment type="caution">
    <text evidence="11">The sequence shown here is derived from an EMBL/GenBank/DDBJ whole genome shotgun (WGS) entry which is preliminary data.</text>
</comment>
<feature type="domain" description="Cadherin" evidence="10">
    <location>
        <begin position="143"/>
        <end position="242"/>
    </location>
</feature>
<sequence>MNILNNSVNYSSARNIPVAFTVNENTPKGTKIGRLHDLIHPTPNSDIRFTIPRNSFFDIMIDGSIKIIGDLDRDGDRQLCMEPVFPKYCIWTSFAVSTGGLYVGIRITVNDLNDNIPTWPERSILLRFTEESQEIIKTELPVANDPDLNLNGIQDYRLRGNERYMDMFKLEVIKKSHSSTFPVEDISPKFRLYLEVIGSLDRETEALYNLTLLAYDGAQPYHTGTLQIVIEVLDENDHAPQFVSQSYVATVSEDVVVGTEIQLTGINSTDNQADSAANYLPSTSTRIPMRTNRVIATDRDAGANGRVEYNFATSTDPNVFYTFHLDKHTGVIRVAQPLSFDMGPREWNFYVLATDLGRPARSSSTLVKIQLNDANTHGPEIKMRIQSPKAYAVRTEQAKKAGLVSSHDPQVLYIPENFPPIVEPLVLFTVSDKDTGPGGIFRCYIDEALTPESVPRANISQTLSQSSLAGHFELNFTATLPNWKVYSLFVLRPIDREAIHKSDLFITCEDQGYPSRKSFVHLTVFLIDENDNAPKFTQDHYRIHILEGNRPNISAGKVMAVDTDDGENGRVSYKIEWPSEAKLKGNNKSNDWLRIDDYGKLIVSQTLDREESPNGFRFKVIAIDNGTPIRLSSTADVELIVDDLNDCTPTFTENQYNFTIPEDFGQNFVSERFVGAVKAIDCDLGMNAAVTYSILDPGLPFAITGGGILKTTRLVDREIRSIYRLTVLARDGAAGVVIVSDYKSHTHLVNKRVTQLEHKVRTSAAQVWITVADVNDHHPVFVHPNSSDYQIPVSVHEEKNFLLTRIAAIDKDNGANGNIRYKLLSQPSSDLFEIHGETGELFIKNRMDSSHLGTLMLTIEASDQGTPPQSNTVSLKIKIVDTSPTGQIKQTGQILSLIGLDDMGSDGADRTGTIEVNKLIIMCIIISTTVICFILVLSIALFVRRNPCCRSVFSLQSRNHLSQTDHYNARWDESEEGEKKSMSKEGIEFKGKRLDFKNTI</sequence>
<evidence type="ECO:0000259" key="10">
    <source>
        <dbReference type="PROSITE" id="PS50268"/>
    </source>
</evidence>
<dbReference type="FunFam" id="2.60.40.60:FF:000127">
    <property type="entry name" value="Protocadherin beta 1"/>
    <property type="match status" value="1"/>
</dbReference>
<feature type="domain" description="Cadherin" evidence="10">
    <location>
        <begin position="652"/>
        <end position="781"/>
    </location>
</feature>
<keyword evidence="5 9" id="KW-1133">Transmembrane helix</keyword>
<feature type="domain" description="Cadherin" evidence="10">
    <location>
        <begin position="14"/>
        <end position="119"/>
    </location>
</feature>
<feature type="transmembrane region" description="Helical" evidence="9">
    <location>
        <begin position="919"/>
        <end position="943"/>
    </location>
</feature>
<feature type="domain" description="Cadherin" evidence="10">
    <location>
        <begin position="537"/>
        <end position="651"/>
    </location>
</feature>
<dbReference type="PANTHER" id="PTHR24028">
    <property type="entry name" value="CADHERIN-87A"/>
    <property type="match status" value="1"/>
</dbReference>
<protein>
    <recommendedName>
        <fullName evidence="10">Cadherin domain-containing protein</fullName>
    </recommendedName>
</protein>
<evidence type="ECO:0000256" key="4">
    <source>
        <dbReference type="ARBA" id="ARBA00022837"/>
    </source>
</evidence>
<evidence type="ECO:0000256" key="2">
    <source>
        <dbReference type="ARBA" id="ARBA00022692"/>
    </source>
</evidence>
<feature type="domain" description="Cadherin" evidence="10">
    <location>
        <begin position="243"/>
        <end position="381"/>
    </location>
</feature>
<keyword evidence="7" id="KW-0325">Glycoprotein</keyword>
<evidence type="ECO:0000256" key="3">
    <source>
        <dbReference type="ARBA" id="ARBA00022737"/>
    </source>
</evidence>
<comment type="subcellular location">
    <subcellularLocation>
        <location evidence="1">Membrane</location>
        <topology evidence="1">Single-pass membrane protein</topology>
    </subcellularLocation>
</comment>
<dbReference type="PRINTS" id="PR00205">
    <property type="entry name" value="CADHERIN"/>
</dbReference>
<evidence type="ECO:0000256" key="7">
    <source>
        <dbReference type="ARBA" id="ARBA00023180"/>
    </source>
</evidence>
<evidence type="ECO:0000256" key="8">
    <source>
        <dbReference type="PROSITE-ProRule" id="PRU00043"/>
    </source>
</evidence>
<name>A0A8S9Z7V2_9TREM</name>
<dbReference type="InterPro" id="IPR002126">
    <property type="entry name" value="Cadherin-like_dom"/>
</dbReference>
<dbReference type="AlphaFoldDB" id="A0A8S9Z7V2"/>
<dbReference type="Proteomes" id="UP000822476">
    <property type="component" value="Unassembled WGS sequence"/>
</dbReference>
<evidence type="ECO:0000313" key="12">
    <source>
        <dbReference type="Proteomes" id="UP000822476"/>
    </source>
</evidence>
<dbReference type="SUPFAM" id="SSF49313">
    <property type="entry name" value="Cadherin-like"/>
    <property type="match status" value="6"/>
</dbReference>
<evidence type="ECO:0000256" key="1">
    <source>
        <dbReference type="ARBA" id="ARBA00004167"/>
    </source>
</evidence>
<dbReference type="CDD" id="cd11304">
    <property type="entry name" value="Cadherin_repeat"/>
    <property type="match status" value="6"/>
</dbReference>
<dbReference type="GO" id="GO:0005509">
    <property type="term" value="F:calcium ion binding"/>
    <property type="evidence" value="ECO:0007669"/>
    <property type="project" value="UniProtKB-UniRule"/>
</dbReference>
<accession>A0A8S9Z7V2</accession>
<dbReference type="InterPro" id="IPR050174">
    <property type="entry name" value="Protocadherin/Cadherin-CA"/>
</dbReference>
<keyword evidence="4 8" id="KW-0106">Calcium</keyword>
<dbReference type="InterPro" id="IPR015919">
    <property type="entry name" value="Cadherin-like_sf"/>
</dbReference>
<dbReference type="PROSITE" id="PS50268">
    <property type="entry name" value="CADHERIN_2"/>
    <property type="match status" value="7"/>
</dbReference>
<dbReference type="GO" id="GO:0007156">
    <property type="term" value="P:homophilic cell adhesion via plasma membrane adhesion molecules"/>
    <property type="evidence" value="ECO:0007669"/>
    <property type="project" value="InterPro"/>
</dbReference>
<keyword evidence="6 9" id="KW-0472">Membrane</keyword>
<organism evidence="11 12">
    <name type="scientific">Paragonimus skrjabini miyazakii</name>
    <dbReference type="NCBI Taxonomy" id="59628"/>
    <lineage>
        <taxon>Eukaryota</taxon>
        <taxon>Metazoa</taxon>
        <taxon>Spiralia</taxon>
        <taxon>Lophotrochozoa</taxon>
        <taxon>Platyhelminthes</taxon>
        <taxon>Trematoda</taxon>
        <taxon>Digenea</taxon>
        <taxon>Plagiorchiida</taxon>
        <taxon>Troglotremata</taxon>
        <taxon>Troglotrematidae</taxon>
        <taxon>Paragonimus</taxon>
    </lineage>
</organism>
<proteinExistence type="predicted"/>
<evidence type="ECO:0000256" key="6">
    <source>
        <dbReference type="ARBA" id="ARBA00023136"/>
    </source>
</evidence>
<feature type="domain" description="Cadherin" evidence="10">
    <location>
        <begin position="785"/>
        <end position="895"/>
    </location>
</feature>
<dbReference type="PROSITE" id="PS00232">
    <property type="entry name" value="CADHERIN_1"/>
    <property type="match status" value="3"/>
</dbReference>
<reference evidence="11" key="1">
    <citation type="submission" date="2019-07" db="EMBL/GenBank/DDBJ databases">
        <title>Annotation for the trematode Paragonimus miyazaki's.</title>
        <authorList>
            <person name="Choi Y.-J."/>
        </authorList>
    </citation>
    <scope>NUCLEOTIDE SEQUENCE</scope>
    <source>
        <strain evidence="11">Japan</strain>
    </source>
</reference>
<dbReference type="InterPro" id="IPR020894">
    <property type="entry name" value="Cadherin_CS"/>
</dbReference>